<accession>X0Z5A8</accession>
<gene>
    <name evidence="2" type="ORF">S01H4_18676</name>
</gene>
<dbReference type="AlphaFoldDB" id="X0Z5A8"/>
<keyword evidence="1" id="KW-0812">Transmembrane</keyword>
<keyword evidence="1" id="KW-1133">Transmembrane helix</keyword>
<dbReference type="EMBL" id="BART01008282">
    <property type="protein sequence ID" value="GAG53577.1"/>
    <property type="molecule type" value="Genomic_DNA"/>
</dbReference>
<sequence length="29" mass="3375">KNNLIADLSTLLNIMIIEFFSYRIFGKSL</sequence>
<feature type="transmembrane region" description="Helical" evidence="1">
    <location>
        <begin position="6"/>
        <end position="25"/>
    </location>
</feature>
<comment type="caution">
    <text evidence="2">The sequence shown here is derived from an EMBL/GenBank/DDBJ whole genome shotgun (WGS) entry which is preliminary data.</text>
</comment>
<organism evidence="2">
    <name type="scientific">marine sediment metagenome</name>
    <dbReference type="NCBI Taxonomy" id="412755"/>
    <lineage>
        <taxon>unclassified sequences</taxon>
        <taxon>metagenomes</taxon>
        <taxon>ecological metagenomes</taxon>
    </lineage>
</organism>
<proteinExistence type="predicted"/>
<keyword evidence="1" id="KW-0472">Membrane</keyword>
<name>X0Z5A8_9ZZZZ</name>
<feature type="non-terminal residue" evidence="2">
    <location>
        <position position="1"/>
    </location>
</feature>
<evidence type="ECO:0000256" key="1">
    <source>
        <dbReference type="SAM" id="Phobius"/>
    </source>
</evidence>
<protein>
    <submittedName>
        <fullName evidence="2">Uncharacterized protein</fullName>
    </submittedName>
</protein>
<reference evidence="2" key="1">
    <citation type="journal article" date="2014" name="Front. Microbiol.">
        <title>High frequency of phylogenetically diverse reductive dehalogenase-homologous genes in deep subseafloor sedimentary metagenomes.</title>
        <authorList>
            <person name="Kawai M."/>
            <person name="Futagami T."/>
            <person name="Toyoda A."/>
            <person name="Takaki Y."/>
            <person name="Nishi S."/>
            <person name="Hori S."/>
            <person name="Arai W."/>
            <person name="Tsubouchi T."/>
            <person name="Morono Y."/>
            <person name="Uchiyama I."/>
            <person name="Ito T."/>
            <person name="Fujiyama A."/>
            <person name="Inagaki F."/>
            <person name="Takami H."/>
        </authorList>
    </citation>
    <scope>NUCLEOTIDE SEQUENCE</scope>
    <source>
        <strain evidence="2">Expedition CK06-06</strain>
    </source>
</reference>
<evidence type="ECO:0000313" key="2">
    <source>
        <dbReference type="EMBL" id="GAG53577.1"/>
    </source>
</evidence>